<dbReference type="PANTHER" id="PTHR22576:SF37">
    <property type="entry name" value="MUCOSA-ASSOCIATED LYMPHOID TISSUE LYMPHOMA TRANSLOCATION PROTEIN 1"/>
    <property type="match status" value="1"/>
</dbReference>
<protein>
    <submittedName>
        <fullName evidence="2">Caspase domain-containing protein</fullName>
    </submittedName>
</protein>
<dbReference type="InterPro" id="IPR052039">
    <property type="entry name" value="Caspase-related_regulators"/>
</dbReference>
<reference evidence="2" key="1">
    <citation type="submission" date="2019-02" db="EMBL/GenBank/DDBJ databases">
        <authorList>
            <person name="Gruber-Vodicka R. H."/>
            <person name="Seah K. B. B."/>
        </authorList>
    </citation>
    <scope>NUCLEOTIDE SEQUENCE</scope>
    <source>
        <strain evidence="2">BECK_BY7</strain>
    </source>
</reference>
<dbReference type="GO" id="GO:0006508">
    <property type="term" value="P:proteolysis"/>
    <property type="evidence" value="ECO:0007669"/>
    <property type="project" value="InterPro"/>
</dbReference>
<name>A0A450WDA9_9GAMM</name>
<dbReference type="InterPro" id="IPR018247">
    <property type="entry name" value="EF_Hand_1_Ca_BS"/>
</dbReference>
<evidence type="ECO:0000259" key="1">
    <source>
        <dbReference type="Pfam" id="PF00656"/>
    </source>
</evidence>
<feature type="domain" description="Peptidase C14 caspase" evidence="1">
    <location>
        <begin position="26"/>
        <end position="230"/>
    </location>
</feature>
<dbReference type="GO" id="GO:0004197">
    <property type="term" value="F:cysteine-type endopeptidase activity"/>
    <property type="evidence" value="ECO:0007669"/>
    <property type="project" value="InterPro"/>
</dbReference>
<dbReference type="InterPro" id="IPR029030">
    <property type="entry name" value="Caspase-like_dom_sf"/>
</dbReference>
<dbReference type="AlphaFoldDB" id="A0A450WDA9"/>
<gene>
    <name evidence="2" type="ORF">BECKLFY1418C_GA0070996_101230</name>
</gene>
<organism evidence="2">
    <name type="scientific">Candidatus Kentrum sp. LFY</name>
    <dbReference type="NCBI Taxonomy" id="2126342"/>
    <lineage>
        <taxon>Bacteria</taxon>
        <taxon>Pseudomonadati</taxon>
        <taxon>Pseudomonadota</taxon>
        <taxon>Gammaproteobacteria</taxon>
        <taxon>Candidatus Kentrum</taxon>
    </lineage>
</organism>
<accession>A0A450WDA9</accession>
<dbReference type="Pfam" id="PF00656">
    <property type="entry name" value="Peptidase_C14"/>
    <property type="match status" value="1"/>
</dbReference>
<dbReference type="SUPFAM" id="SSF52129">
    <property type="entry name" value="Caspase-like"/>
    <property type="match status" value="1"/>
</dbReference>
<dbReference type="PANTHER" id="PTHR22576">
    <property type="entry name" value="MUCOSA ASSOCIATED LYMPHOID TISSUE LYMPHOMA TRANSLOCATION PROTEIN 1/PARACASPASE"/>
    <property type="match status" value="1"/>
</dbReference>
<proteinExistence type="predicted"/>
<dbReference type="Gene3D" id="3.40.50.1460">
    <property type="match status" value="1"/>
</dbReference>
<sequence length="451" mass="50920">MQEAVLPKYSFPPISATQLAFKPAKRKVALLIGCGEYVSDEFPSLPNAPRDAIVMREILLDSKRCGFANSDVVLLINPHQREIALAIERLFSGRCRDDLTLFFFSGHGFKDDAGRFYLAARDSLGIPYREPLRAISASAVHEEMKRSRSQRQVAILDACFSGAFWDETLAQGPGRVVLTATSATQSAIGQAYLSVYTGFLAQGISTGFSDLDGDGLIDVGEWHEYVRREMETYPDVIPEIHGDEEARRIPIAKAFPAHHAQYRSLVEQTLAGKRAVSLDDREILDAGRIKYGVHTRVAKAIENGFLAGLRFAVTLLLHHTQHRFVHNVANRLAEDLGRERVWFYNMQYLEEIAYLDDEVRLARCHQSEIVVPFFSRHYRKPWCGLKWSAIGEILDERRKEGAVIPVWMDDVEIPGWSPAQVGILKKRRSGRQIAELLLSLYAMPPAWRRNA</sequence>
<evidence type="ECO:0000313" key="2">
    <source>
        <dbReference type="EMBL" id="VFK15012.1"/>
    </source>
</evidence>
<dbReference type="PROSITE" id="PS00018">
    <property type="entry name" value="EF_HAND_1"/>
    <property type="match status" value="1"/>
</dbReference>
<dbReference type="EMBL" id="CAADFN010000012">
    <property type="protein sequence ID" value="VFK15012.1"/>
    <property type="molecule type" value="Genomic_DNA"/>
</dbReference>
<dbReference type="InterPro" id="IPR011600">
    <property type="entry name" value="Pept_C14_caspase"/>
</dbReference>